<reference evidence="9 10" key="1">
    <citation type="journal article" date="2019" name="Syst. Appl. Microbiol.">
        <title>Oenococcus sicerae sp. nov., isolated from French cider.</title>
        <authorList>
            <person name="Cousin F.J."/>
            <person name="Le Guellec R."/>
            <person name="Chagnot C."/>
            <person name="Goux D."/>
            <person name="Dalmasso M."/>
            <person name="Laplace J.M."/>
            <person name="Cretenet M."/>
        </authorList>
    </citation>
    <scope>NUCLEOTIDE SEQUENCE [LARGE SCALE GENOMIC DNA]</scope>
    <source>
        <strain evidence="9 10">UCMA 15228</strain>
    </source>
</reference>
<comment type="catalytic activity">
    <reaction evidence="4 5">
        <text>an acyl phosphate + H2O = a carboxylate + phosphate + H(+)</text>
        <dbReference type="Rhea" id="RHEA:14965"/>
        <dbReference type="ChEBI" id="CHEBI:15377"/>
        <dbReference type="ChEBI" id="CHEBI:15378"/>
        <dbReference type="ChEBI" id="CHEBI:29067"/>
        <dbReference type="ChEBI" id="CHEBI:43474"/>
        <dbReference type="ChEBI" id="CHEBI:59918"/>
        <dbReference type="EC" id="3.6.1.7"/>
    </reaction>
</comment>
<dbReference type="PANTHER" id="PTHR47268:SF4">
    <property type="entry name" value="ACYLPHOSPHATASE"/>
    <property type="match status" value="1"/>
</dbReference>
<dbReference type="InterPro" id="IPR001792">
    <property type="entry name" value="Acylphosphatase-like_dom"/>
</dbReference>
<dbReference type="EMBL" id="CP029684">
    <property type="protein sequence ID" value="QAS69743.1"/>
    <property type="molecule type" value="Genomic_DNA"/>
</dbReference>
<dbReference type="InterPro" id="IPR036046">
    <property type="entry name" value="Acylphosphatase-like_dom_sf"/>
</dbReference>
<dbReference type="RefSeq" id="WP_128686133.1">
    <property type="nucleotide sequence ID" value="NZ_CP029684.2"/>
</dbReference>
<dbReference type="Gene3D" id="3.30.70.100">
    <property type="match status" value="1"/>
</dbReference>
<keyword evidence="5" id="KW-0378">Hydrolase</keyword>
<reference evidence="9" key="3">
    <citation type="submission" date="2020-01" db="EMBL/GenBank/DDBJ databases">
        <authorList>
            <person name="Cousin F.J."/>
            <person name="Le Guellec R."/>
            <person name="Cretenet M."/>
        </authorList>
    </citation>
    <scope>NUCLEOTIDE SEQUENCE</scope>
    <source>
        <strain evidence="9">UCMA 15228</strain>
    </source>
</reference>
<accession>A0AAJ1R9B6</accession>
<evidence type="ECO:0000256" key="6">
    <source>
        <dbReference type="RuleBase" id="RU004168"/>
    </source>
</evidence>
<dbReference type="Pfam" id="PF00708">
    <property type="entry name" value="Acylphosphatase"/>
    <property type="match status" value="1"/>
</dbReference>
<reference evidence="8" key="2">
    <citation type="submission" date="2019-01" db="EMBL/GenBank/DDBJ databases">
        <title>Oenococcus sicerae UCMA17102.</title>
        <authorList>
            <person name="Cousin F.J."/>
            <person name="Le Guellec R."/>
            <person name="Cretenet M."/>
        </authorList>
    </citation>
    <scope>NUCLEOTIDE SEQUENCE</scope>
    <source>
        <strain evidence="8">UCMA17102</strain>
    </source>
</reference>
<organism evidence="8 11">
    <name type="scientific">Oenococcus sicerae</name>
    <dbReference type="NCBI Taxonomy" id="2203724"/>
    <lineage>
        <taxon>Bacteria</taxon>
        <taxon>Bacillati</taxon>
        <taxon>Bacillota</taxon>
        <taxon>Bacilli</taxon>
        <taxon>Lactobacillales</taxon>
        <taxon>Lactobacillaceae</taxon>
        <taxon>Oenococcus</taxon>
    </lineage>
</organism>
<feature type="domain" description="Acylphosphatase-like" evidence="7">
    <location>
        <begin position="32"/>
        <end position="118"/>
    </location>
</feature>
<evidence type="ECO:0000256" key="4">
    <source>
        <dbReference type="ARBA" id="ARBA00047645"/>
    </source>
</evidence>
<dbReference type="EC" id="3.6.1.7" evidence="2 5"/>
<comment type="similarity">
    <text evidence="1 6">Belongs to the acylphosphatase family.</text>
</comment>
<feature type="active site" evidence="5">
    <location>
        <position position="65"/>
    </location>
</feature>
<sequence>MNFFKKKQNKNFAHETKADQTASLIKHGTLIRYQLFFSGRVQHVGFRFEAEQAASQLMLTGWVKNLDNGQVAMELQGSDSKITQFLTYMQSLEWVKITQIDKKILPVDSQETSFSVRG</sequence>
<keyword evidence="10" id="KW-1185">Reference proteome</keyword>
<dbReference type="InterPro" id="IPR017968">
    <property type="entry name" value="Acylphosphatase_CS"/>
</dbReference>
<dbReference type="InterPro" id="IPR020456">
    <property type="entry name" value="Acylphosphatase"/>
</dbReference>
<dbReference type="EMBL" id="SDWY01000002">
    <property type="protein sequence ID" value="MDN6900137.1"/>
    <property type="molecule type" value="Genomic_DNA"/>
</dbReference>
<dbReference type="Proteomes" id="UP000286907">
    <property type="component" value="Chromosome"/>
</dbReference>
<dbReference type="Proteomes" id="UP001167919">
    <property type="component" value="Unassembled WGS sequence"/>
</dbReference>
<evidence type="ECO:0000313" key="9">
    <source>
        <dbReference type="EMBL" id="QAS69743.1"/>
    </source>
</evidence>
<dbReference type="SUPFAM" id="SSF54975">
    <property type="entry name" value="Acylphosphatase/BLUF domain-like"/>
    <property type="match status" value="1"/>
</dbReference>
<evidence type="ECO:0000256" key="5">
    <source>
        <dbReference type="PROSITE-ProRule" id="PRU00520"/>
    </source>
</evidence>
<dbReference type="PANTHER" id="PTHR47268">
    <property type="entry name" value="ACYLPHOSPHATASE"/>
    <property type="match status" value="1"/>
</dbReference>
<evidence type="ECO:0000259" key="7">
    <source>
        <dbReference type="PROSITE" id="PS51160"/>
    </source>
</evidence>
<evidence type="ECO:0000313" key="10">
    <source>
        <dbReference type="Proteomes" id="UP000286907"/>
    </source>
</evidence>
<gene>
    <name evidence="9" type="ORF">DLJ48_04015</name>
    <name evidence="8" type="ORF">EVC35_03840</name>
</gene>
<evidence type="ECO:0000256" key="3">
    <source>
        <dbReference type="ARBA" id="ARBA00015991"/>
    </source>
</evidence>
<evidence type="ECO:0000256" key="2">
    <source>
        <dbReference type="ARBA" id="ARBA00012150"/>
    </source>
</evidence>
<dbReference type="GO" id="GO:0003998">
    <property type="term" value="F:acylphosphatase activity"/>
    <property type="evidence" value="ECO:0007669"/>
    <property type="project" value="UniProtKB-EC"/>
</dbReference>
<dbReference type="AlphaFoldDB" id="A0AAJ1R9B6"/>
<name>A0AAJ1R9B6_9LACO</name>
<dbReference type="PROSITE" id="PS51160">
    <property type="entry name" value="ACYLPHOSPHATASE_3"/>
    <property type="match status" value="1"/>
</dbReference>
<evidence type="ECO:0000256" key="1">
    <source>
        <dbReference type="ARBA" id="ARBA00005614"/>
    </source>
</evidence>
<evidence type="ECO:0000313" key="8">
    <source>
        <dbReference type="EMBL" id="MDN6900137.1"/>
    </source>
</evidence>
<proteinExistence type="inferred from homology"/>
<protein>
    <recommendedName>
        <fullName evidence="3 5">acylphosphatase</fullName>
        <ecNumber evidence="2 5">3.6.1.7</ecNumber>
    </recommendedName>
</protein>
<dbReference type="PROSITE" id="PS00151">
    <property type="entry name" value="ACYLPHOSPHATASE_2"/>
    <property type="match status" value="1"/>
</dbReference>
<evidence type="ECO:0000313" key="11">
    <source>
        <dbReference type="Proteomes" id="UP001167919"/>
    </source>
</evidence>
<feature type="active site" evidence="5">
    <location>
        <position position="47"/>
    </location>
</feature>